<evidence type="ECO:0000256" key="6">
    <source>
        <dbReference type="SAM" id="MobiDB-lite"/>
    </source>
</evidence>
<evidence type="ECO:0000256" key="1">
    <source>
        <dbReference type="ARBA" id="ARBA00004141"/>
    </source>
</evidence>
<organism evidence="9 10">
    <name type="scientific">Cercophora scortea</name>
    <dbReference type="NCBI Taxonomy" id="314031"/>
    <lineage>
        <taxon>Eukaryota</taxon>
        <taxon>Fungi</taxon>
        <taxon>Dikarya</taxon>
        <taxon>Ascomycota</taxon>
        <taxon>Pezizomycotina</taxon>
        <taxon>Sordariomycetes</taxon>
        <taxon>Sordariomycetidae</taxon>
        <taxon>Sordariales</taxon>
        <taxon>Lasiosphaeriaceae</taxon>
        <taxon>Cercophora</taxon>
    </lineage>
</organism>
<feature type="transmembrane region" description="Helical" evidence="7">
    <location>
        <begin position="191"/>
        <end position="210"/>
    </location>
</feature>
<feature type="transmembrane region" description="Helical" evidence="7">
    <location>
        <begin position="256"/>
        <end position="277"/>
    </location>
</feature>
<dbReference type="PANTHER" id="PTHR33048:SF129">
    <property type="entry name" value="INTEGRAL MEMBRANE PROTEIN-RELATED"/>
    <property type="match status" value="1"/>
</dbReference>
<keyword evidence="4 7" id="KW-0472">Membrane</keyword>
<feature type="transmembrane region" description="Helical" evidence="7">
    <location>
        <begin position="132"/>
        <end position="157"/>
    </location>
</feature>
<feature type="transmembrane region" description="Helical" evidence="7">
    <location>
        <begin position="58"/>
        <end position="79"/>
    </location>
</feature>
<evidence type="ECO:0000313" key="10">
    <source>
        <dbReference type="Proteomes" id="UP001286456"/>
    </source>
</evidence>
<reference evidence="9" key="1">
    <citation type="journal article" date="2023" name="Mol. Phylogenet. Evol.">
        <title>Genome-scale phylogeny and comparative genomics of the fungal order Sordariales.</title>
        <authorList>
            <person name="Hensen N."/>
            <person name="Bonometti L."/>
            <person name="Westerberg I."/>
            <person name="Brannstrom I.O."/>
            <person name="Guillou S."/>
            <person name="Cros-Aarteil S."/>
            <person name="Calhoun S."/>
            <person name="Haridas S."/>
            <person name="Kuo A."/>
            <person name="Mondo S."/>
            <person name="Pangilinan J."/>
            <person name="Riley R."/>
            <person name="LaButti K."/>
            <person name="Andreopoulos B."/>
            <person name="Lipzen A."/>
            <person name="Chen C."/>
            <person name="Yan M."/>
            <person name="Daum C."/>
            <person name="Ng V."/>
            <person name="Clum A."/>
            <person name="Steindorff A."/>
            <person name="Ohm R.A."/>
            <person name="Martin F."/>
            <person name="Silar P."/>
            <person name="Natvig D.O."/>
            <person name="Lalanne C."/>
            <person name="Gautier V."/>
            <person name="Ament-Velasquez S.L."/>
            <person name="Kruys A."/>
            <person name="Hutchinson M.I."/>
            <person name="Powell A.J."/>
            <person name="Barry K."/>
            <person name="Miller A.N."/>
            <person name="Grigoriev I.V."/>
            <person name="Debuchy R."/>
            <person name="Gladieux P."/>
            <person name="Hiltunen Thoren M."/>
            <person name="Johannesson H."/>
        </authorList>
    </citation>
    <scope>NUCLEOTIDE SEQUENCE</scope>
    <source>
        <strain evidence="9">SMH4131-1</strain>
    </source>
</reference>
<feature type="compositionally biased region" description="Basic and acidic residues" evidence="6">
    <location>
        <begin position="379"/>
        <end position="394"/>
    </location>
</feature>
<accession>A0AAE0MDW5</accession>
<keyword evidence="2 7" id="KW-0812">Transmembrane</keyword>
<feature type="compositionally biased region" description="Low complexity" evidence="6">
    <location>
        <begin position="355"/>
        <end position="366"/>
    </location>
</feature>
<reference evidence="9" key="2">
    <citation type="submission" date="2023-06" db="EMBL/GenBank/DDBJ databases">
        <authorList>
            <consortium name="Lawrence Berkeley National Laboratory"/>
            <person name="Haridas S."/>
            <person name="Hensen N."/>
            <person name="Bonometti L."/>
            <person name="Westerberg I."/>
            <person name="Brannstrom I.O."/>
            <person name="Guillou S."/>
            <person name="Cros-Aarteil S."/>
            <person name="Calhoun S."/>
            <person name="Kuo A."/>
            <person name="Mondo S."/>
            <person name="Pangilinan J."/>
            <person name="Riley R."/>
            <person name="Labutti K."/>
            <person name="Andreopoulos B."/>
            <person name="Lipzen A."/>
            <person name="Chen C."/>
            <person name="Yanf M."/>
            <person name="Daum C."/>
            <person name="Ng V."/>
            <person name="Clum A."/>
            <person name="Steindorff A."/>
            <person name="Ohm R."/>
            <person name="Martin F."/>
            <person name="Silar P."/>
            <person name="Natvig D."/>
            <person name="Lalanne C."/>
            <person name="Gautier V."/>
            <person name="Ament-Velasquez S.L."/>
            <person name="Kruys A."/>
            <person name="Hutchinson M.I."/>
            <person name="Powell A.J."/>
            <person name="Barry K."/>
            <person name="Miller A.N."/>
            <person name="Grigoriev I.V."/>
            <person name="Debuchy R."/>
            <person name="Gladieux P."/>
            <person name="Thoren M.H."/>
            <person name="Johannesson H."/>
        </authorList>
    </citation>
    <scope>NUCLEOTIDE SEQUENCE</scope>
    <source>
        <strain evidence="9">SMH4131-1</strain>
    </source>
</reference>
<proteinExistence type="inferred from homology"/>
<keyword evidence="3 7" id="KW-1133">Transmembrane helix</keyword>
<dbReference type="InterPro" id="IPR052337">
    <property type="entry name" value="SAT4-like"/>
</dbReference>
<comment type="subcellular location">
    <subcellularLocation>
        <location evidence="1">Membrane</location>
        <topology evidence="1">Multi-pass membrane protein</topology>
    </subcellularLocation>
</comment>
<evidence type="ECO:0000256" key="5">
    <source>
        <dbReference type="ARBA" id="ARBA00038359"/>
    </source>
</evidence>
<evidence type="ECO:0000256" key="7">
    <source>
        <dbReference type="SAM" id="Phobius"/>
    </source>
</evidence>
<dbReference type="EMBL" id="JAUEPO010000003">
    <property type="protein sequence ID" value="KAK3328143.1"/>
    <property type="molecule type" value="Genomic_DNA"/>
</dbReference>
<dbReference type="Pfam" id="PF20684">
    <property type="entry name" value="Fung_rhodopsin"/>
    <property type="match status" value="1"/>
</dbReference>
<comment type="similarity">
    <text evidence="5">Belongs to the SAT4 family.</text>
</comment>
<protein>
    <recommendedName>
        <fullName evidence="8">Rhodopsin domain-containing protein</fullName>
    </recommendedName>
</protein>
<feature type="transmembrane region" description="Helical" evidence="7">
    <location>
        <begin position="217"/>
        <end position="236"/>
    </location>
</feature>
<dbReference type="InterPro" id="IPR049326">
    <property type="entry name" value="Rhodopsin_dom_fungi"/>
</dbReference>
<feature type="domain" description="Rhodopsin" evidence="8">
    <location>
        <begin position="46"/>
        <end position="283"/>
    </location>
</feature>
<comment type="caution">
    <text evidence="9">The sequence shown here is derived from an EMBL/GenBank/DDBJ whole genome shotgun (WGS) entry which is preliminary data.</text>
</comment>
<evidence type="ECO:0000256" key="2">
    <source>
        <dbReference type="ARBA" id="ARBA00022692"/>
    </source>
</evidence>
<dbReference type="AlphaFoldDB" id="A0AAE0MDW5"/>
<dbReference type="Proteomes" id="UP001286456">
    <property type="component" value="Unassembled WGS sequence"/>
</dbReference>
<keyword evidence="10" id="KW-1185">Reference proteome</keyword>
<feature type="transmembrane region" description="Helical" evidence="7">
    <location>
        <begin position="99"/>
        <end position="120"/>
    </location>
</feature>
<evidence type="ECO:0000256" key="3">
    <source>
        <dbReference type="ARBA" id="ARBA00022989"/>
    </source>
</evidence>
<evidence type="ECO:0000256" key="4">
    <source>
        <dbReference type="ARBA" id="ARBA00023136"/>
    </source>
</evidence>
<dbReference type="GO" id="GO:0016020">
    <property type="term" value="C:membrane"/>
    <property type="evidence" value="ECO:0007669"/>
    <property type="project" value="UniProtKB-SubCell"/>
</dbReference>
<sequence>MSDAHNNTMQAGAPMIEITARAAYLARVHVGVTIVLLAVCLVPFVARVHVRIWPVWRVGLDDWLILAGLICVIADWGLLQKELFFSPRFIDWAQATVAIRHAYLAIPVWLLSMSLIKWSVALTLLRIPLGRLWRAFLFFIMSIQAVFFVCDFVYIFAKCHPVQAAWDFSIRDRRCPDTNTDVLVSNIGSGLNIAMDVLLSLAPMAVLWNLRRPARERVLVCFLTGIGLLASISSIMKMVTMMSWAPTRDPWASSMIIATWTILEQLLAITAACSPSLKGPIQRILSRCGVLITNYDSRISFINMSSRHGNALGLSGRRGAGASDREVEEVVDSIPPARGAREAYDDALRKMKMEATSSASTVTPSAWGRVSEMSQSRSDNGRGREQSHHDGLYV</sequence>
<gene>
    <name evidence="9" type="ORF">B0T19DRAFT_442058</name>
</gene>
<evidence type="ECO:0000259" key="8">
    <source>
        <dbReference type="Pfam" id="PF20684"/>
    </source>
</evidence>
<feature type="transmembrane region" description="Helical" evidence="7">
    <location>
        <begin position="24"/>
        <end position="46"/>
    </location>
</feature>
<dbReference type="PANTHER" id="PTHR33048">
    <property type="entry name" value="PTH11-LIKE INTEGRAL MEMBRANE PROTEIN (AFU_ORTHOLOGUE AFUA_5G11245)"/>
    <property type="match status" value="1"/>
</dbReference>
<name>A0AAE0MDW5_9PEZI</name>
<feature type="region of interest" description="Disordered" evidence="6">
    <location>
        <begin position="354"/>
        <end position="394"/>
    </location>
</feature>
<evidence type="ECO:0000313" key="9">
    <source>
        <dbReference type="EMBL" id="KAK3328143.1"/>
    </source>
</evidence>